<name>A0A0D1I6S8_BACIU</name>
<dbReference type="AlphaFoldDB" id="A0A0D1I6S8"/>
<evidence type="ECO:0000313" key="2">
    <source>
        <dbReference type="Proteomes" id="UP000032247"/>
    </source>
</evidence>
<evidence type="ECO:0000313" key="1">
    <source>
        <dbReference type="EMBL" id="KIU04488.1"/>
    </source>
</evidence>
<dbReference type="RefSeq" id="WP_043859083.1">
    <property type="nucleotide sequence ID" value="NZ_CP141998.1"/>
</dbReference>
<protein>
    <submittedName>
        <fullName evidence="1">Uncharacterized protein</fullName>
    </submittedName>
</protein>
<comment type="caution">
    <text evidence="1">The sequence shown here is derived from an EMBL/GenBank/DDBJ whole genome shotgun (WGS) entry which is preliminary data.</text>
</comment>
<dbReference type="EMBL" id="JXBC01000014">
    <property type="protein sequence ID" value="KIU04488.1"/>
    <property type="molecule type" value="Genomic_DNA"/>
</dbReference>
<dbReference type="GeneID" id="39574373"/>
<accession>A0A0D1I6S8</accession>
<reference evidence="1 2" key="1">
    <citation type="submission" date="2014-12" db="EMBL/GenBank/DDBJ databases">
        <title>Comparative genome analysis of Bacillus coagulans HM-08, Clostridium butyricum HM-68, Bacillus subtilis HM-66 and Bacillus licheniformis BL-09.</title>
        <authorList>
            <person name="Zhang H."/>
        </authorList>
    </citation>
    <scope>NUCLEOTIDE SEQUENCE [LARGE SCALE GENOMIC DNA]</scope>
    <source>
        <strain evidence="1 2">HM-66</strain>
    </source>
</reference>
<gene>
    <name evidence="1" type="ORF">SC09_contig8orf00144</name>
</gene>
<dbReference type="Proteomes" id="UP000032247">
    <property type="component" value="Unassembled WGS sequence"/>
</dbReference>
<sequence length="140" mass="16394">MKKQKVNLMNNKPKNKQIGKVLNQFFEVEKRPLQIGFFVGDNKEIKFLNDVELNEVKSLNQKPQYVYSFEVLDSLDPSSDAKPDEFKIDGKTPVVFRYSEDISFRTEDGRQWIGKGVNIEFMKRQNYNRLVLIESLNNGQ</sequence>
<proteinExistence type="predicted"/>
<dbReference type="PATRIC" id="fig|1423.173.peg.4945"/>
<organism evidence="1 2">
    <name type="scientific">Bacillus subtilis</name>
    <dbReference type="NCBI Taxonomy" id="1423"/>
    <lineage>
        <taxon>Bacteria</taxon>
        <taxon>Bacillati</taxon>
        <taxon>Bacillota</taxon>
        <taxon>Bacilli</taxon>
        <taxon>Bacillales</taxon>
        <taxon>Bacillaceae</taxon>
        <taxon>Bacillus</taxon>
    </lineage>
</organism>